<accession>A0A813RB46</accession>
<evidence type="ECO:0000313" key="1">
    <source>
        <dbReference type="EMBL" id="CAF0780061.1"/>
    </source>
</evidence>
<name>A0A813RB46_9BILA</name>
<keyword evidence="2" id="KW-1185">Reference proteome</keyword>
<dbReference type="EMBL" id="CAJNOC010000587">
    <property type="protein sequence ID" value="CAF0780061.1"/>
    <property type="molecule type" value="Genomic_DNA"/>
</dbReference>
<protein>
    <submittedName>
        <fullName evidence="1">Uncharacterized protein</fullName>
    </submittedName>
</protein>
<dbReference type="AlphaFoldDB" id="A0A813RB46"/>
<dbReference type="Proteomes" id="UP000663879">
    <property type="component" value="Unassembled WGS sequence"/>
</dbReference>
<sequence>MANYLHILIGFIFDFIYNQEISQTCQNFKVIDNKPVIGIGYMYEVNFYYDQKDELDFNCVDLESNLYTFNIIPSNMLILSDNSLKFSAKSRVYLPTCFQFVKISAFYLDSNFFIKFERILEVYSVKFYYSHFKVLTKKGNECFFYKSENFSFFGNIKSVGFGFTTRYFPKTCPLIFSNSIINIIEIYGLTDNFLIRNKLEFLKINTTINSSIKLIVIKAFDIDLEDSILDEFVFKDVQKLELKGKIKKIFITSMNELLTILLKVENIKDFFYINQETFKNTFGTKLSKLIIQHDEYQFPNEDFCIFKEFYDLDWLNIIFKQSIYDCSCTIVLLCRFSKNKTDYNNRFYSAICSNN</sequence>
<comment type="caution">
    <text evidence="1">The sequence shown here is derived from an EMBL/GenBank/DDBJ whole genome shotgun (WGS) entry which is preliminary data.</text>
</comment>
<gene>
    <name evidence="1" type="ORF">OXX778_LOCUS5411</name>
</gene>
<proteinExistence type="predicted"/>
<evidence type="ECO:0000313" key="2">
    <source>
        <dbReference type="Proteomes" id="UP000663879"/>
    </source>
</evidence>
<reference evidence="1" key="1">
    <citation type="submission" date="2021-02" db="EMBL/GenBank/DDBJ databases">
        <authorList>
            <person name="Nowell W R."/>
        </authorList>
    </citation>
    <scope>NUCLEOTIDE SEQUENCE</scope>
    <source>
        <strain evidence="1">Ploen Becks lab</strain>
    </source>
</reference>
<organism evidence="1 2">
    <name type="scientific">Brachionus calyciflorus</name>
    <dbReference type="NCBI Taxonomy" id="104777"/>
    <lineage>
        <taxon>Eukaryota</taxon>
        <taxon>Metazoa</taxon>
        <taxon>Spiralia</taxon>
        <taxon>Gnathifera</taxon>
        <taxon>Rotifera</taxon>
        <taxon>Eurotatoria</taxon>
        <taxon>Monogononta</taxon>
        <taxon>Pseudotrocha</taxon>
        <taxon>Ploima</taxon>
        <taxon>Brachionidae</taxon>
        <taxon>Brachionus</taxon>
    </lineage>
</organism>